<sequence length="170" mass="18839">SDVRLILYYDLKGRLDVLDQLHSLVVLLVLGVHLDIQHDSNALLYRESDVNPGLELDGEQQRKIIVVLEVLGLDAVVGLVLQGSEFLLDELGDQVAVRGLVEVAIHSQGDVALDHGVVVAVRRRYVQRHLQHLLPVIDGGRVEGCALRKADECEEKSDLVEGHFKTDVML</sequence>
<gene>
    <name evidence="1" type="ORF">g.44451</name>
</gene>
<dbReference type="AlphaFoldDB" id="A0A1B6CU83"/>
<reference evidence="1" key="1">
    <citation type="submission" date="2015-12" db="EMBL/GenBank/DDBJ databases">
        <title>De novo transcriptome assembly of four potential Pierce s Disease insect vectors from Arizona vineyards.</title>
        <authorList>
            <person name="Tassone E.E."/>
        </authorList>
    </citation>
    <scope>NUCLEOTIDE SEQUENCE</scope>
</reference>
<organism evidence="1">
    <name type="scientific">Clastoptera arizonana</name>
    <name type="common">Arizona spittle bug</name>
    <dbReference type="NCBI Taxonomy" id="38151"/>
    <lineage>
        <taxon>Eukaryota</taxon>
        <taxon>Metazoa</taxon>
        <taxon>Ecdysozoa</taxon>
        <taxon>Arthropoda</taxon>
        <taxon>Hexapoda</taxon>
        <taxon>Insecta</taxon>
        <taxon>Pterygota</taxon>
        <taxon>Neoptera</taxon>
        <taxon>Paraneoptera</taxon>
        <taxon>Hemiptera</taxon>
        <taxon>Auchenorrhyncha</taxon>
        <taxon>Cercopoidea</taxon>
        <taxon>Clastopteridae</taxon>
        <taxon>Clastoptera</taxon>
    </lineage>
</organism>
<feature type="non-terminal residue" evidence="1">
    <location>
        <position position="1"/>
    </location>
</feature>
<feature type="non-terminal residue" evidence="1">
    <location>
        <position position="170"/>
    </location>
</feature>
<accession>A0A1B6CU83</accession>
<name>A0A1B6CU83_9HEMI</name>
<protein>
    <submittedName>
        <fullName evidence="1">Uncharacterized protein</fullName>
    </submittedName>
</protein>
<proteinExistence type="predicted"/>
<dbReference type="EMBL" id="GEDC01020314">
    <property type="protein sequence ID" value="JAS16984.1"/>
    <property type="molecule type" value="Transcribed_RNA"/>
</dbReference>
<evidence type="ECO:0000313" key="1">
    <source>
        <dbReference type="EMBL" id="JAS16984.1"/>
    </source>
</evidence>